<name>A0A809R4V3_9BACT</name>
<dbReference type="Gene3D" id="3.100.10.10">
    <property type="match status" value="1"/>
</dbReference>
<dbReference type="PANTHER" id="PTHR12934">
    <property type="entry name" value="50S RIBOSOMAL PROTEIN L15"/>
    <property type="match status" value="1"/>
</dbReference>
<dbReference type="GO" id="GO:0003735">
    <property type="term" value="F:structural constituent of ribosome"/>
    <property type="evidence" value="ECO:0007669"/>
    <property type="project" value="InterPro"/>
</dbReference>
<keyword evidence="2 4" id="KW-0689">Ribosomal protein</keyword>
<dbReference type="PANTHER" id="PTHR12934:SF11">
    <property type="entry name" value="LARGE RIBOSOMAL SUBUNIT PROTEIN UL15M"/>
    <property type="match status" value="1"/>
</dbReference>
<evidence type="ECO:0000256" key="6">
    <source>
        <dbReference type="SAM" id="MobiDB-lite"/>
    </source>
</evidence>
<feature type="region of interest" description="Disordered" evidence="6">
    <location>
        <begin position="1"/>
        <end position="57"/>
    </location>
</feature>
<dbReference type="PROSITE" id="PS00475">
    <property type="entry name" value="RIBOSOMAL_L15"/>
    <property type="match status" value="1"/>
</dbReference>
<dbReference type="InterPro" id="IPR005749">
    <property type="entry name" value="Ribosomal_uL15_bac-type"/>
</dbReference>
<dbReference type="GO" id="GO:0019843">
    <property type="term" value="F:rRNA binding"/>
    <property type="evidence" value="ECO:0007669"/>
    <property type="project" value="UniProtKB-UniRule"/>
</dbReference>
<comment type="subunit">
    <text evidence="4">Part of the 50S ribosomal subunit.</text>
</comment>
<dbReference type="Proteomes" id="UP000662873">
    <property type="component" value="Chromosome"/>
</dbReference>
<proteinExistence type="inferred from homology"/>
<keyword evidence="4" id="KW-0694">RNA-binding</keyword>
<feature type="domain" description="Large ribosomal subunit protein uL15/eL18" evidence="7">
    <location>
        <begin position="77"/>
        <end position="145"/>
    </location>
</feature>
<keyword evidence="3 4" id="KW-0687">Ribonucleoprotein</keyword>
<dbReference type="InterPro" id="IPR021131">
    <property type="entry name" value="Ribosomal_uL15/eL18"/>
</dbReference>
<dbReference type="KEGG" id="npy:NPRO_02180"/>
<dbReference type="AlphaFoldDB" id="A0A809R4V3"/>
<evidence type="ECO:0000259" key="7">
    <source>
        <dbReference type="Pfam" id="PF00828"/>
    </source>
</evidence>
<reference evidence="8" key="1">
    <citation type="journal article" name="DNA Res.">
        <title>The physiological potential of anammox bacteria as revealed by their core genome structure.</title>
        <authorList>
            <person name="Okubo T."/>
            <person name="Toyoda A."/>
            <person name="Fukuhara K."/>
            <person name="Uchiyama I."/>
            <person name="Harigaya Y."/>
            <person name="Kuroiwa M."/>
            <person name="Suzuki T."/>
            <person name="Murakami Y."/>
            <person name="Suwa Y."/>
            <person name="Takami H."/>
        </authorList>
    </citation>
    <scope>NUCLEOTIDE SEQUENCE</scope>
    <source>
        <strain evidence="8">317325-2</strain>
    </source>
</reference>
<dbReference type="GO" id="GO:0022625">
    <property type="term" value="C:cytosolic large ribosomal subunit"/>
    <property type="evidence" value="ECO:0007669"/>
    <property type="project" value="TreeGrafter"/>
</dbReference>
<evidence type="ECO:0000256" key="2">
    <source>
        <dbReference type="ARBA" id="ARBA00022980"/>
    </source>
</evidence>
<evidence type="ECO:0000256" key="4">
    <source>
        <dbReference type="HAMAP-Rule" id="MF_01341"/>
    </source>
</evidence>
<evidence type="ECO:0000256" key="5">
    <source>
        <dbReference type="RuleBase" id="RU003888"/>
    </source>
</evidence>
<sequence length="148" mass="15857">MMSELHNLKPPKGSRSTKRRVGRGIGSGMGKTATRGTKGQKARRQIHPGFEGGQTPIHRRLPVKKGFRNINKKEYAVVNLDDLEIHFKAGEKVDTAAIQAKGIVGDLKDGIKVLAFGKLTKKLTVTATKFSAAAKAAIESAGGEAIIQ</sequence>
<keyword evidence="4" id="KW-0699">rRNA-binding</keyword>
<gene>
    <name evidence="4" type="primary">rplO</name>
    <name evidence="8" type="ORF">NPRO_02180</name>
</gene>
<evidence type="ECO:0000313" key="9">
    <source>
        <dbReference type="Proteomes" id="UP000662873"/>
    </source>
</evidence>
<dbReference type="GO" id="GO:0006412">
    <property type="term" value="P:translation"/>
    <property type="evidence" value="ECO:0007669"/>
    <property type="project" value="UniProtKB-UniRule"/>
</dbReference>
<dbReference type="InterPro" id="IPR001196">
    <property type="entry name" value="Ribosomal_uL15_CS"/>
</dbReference>
<dbReference type="HAMAP" id="MF_01341">
    <property type="entry name" value="Ribosomal_uL15"/>
    <property type="match status" value="1"/>
</dbReference>
<dbReference type="InterPro" id="IPR030878">
    <property type="entry name" value="Ribosomal_uL15"/>
</dbReference>
<evidence type="ECO:0000256" key="1">
    <source>
        <dbReference type="ARBA" id="ARBA00007320"/>
    </source>
</evidence>
<accession>A0A809R4V3</accession>
<comment type="similarity">
    <text evidence="1 4 5">Belongs to the universal ribosomal protein uL15 family.</text>
</comment>
<dbReference type="NCBIfam" id="TIGR01071">
    <property type="entry name" value="rplO_bact"/>
    <property type="match status" value="1"/>
</dbReference>
<dbReference type="InterPro" id="IPR036227">
    <property type="entry name" value="Ribosomal_uL15/eL18_sf"/>
</dbReference>
<evidence type="ECO:0000256" key="3">
    <source>
        <dbReference type="ARBA" id="ARBA00023274"/>
    </source>
</evidence>
<comment type="function">
    <text evidence="4">Binds to the 23S rRNA.</text>
</comment>
<dbReference type="SUPFAM" id="SSF52080">
    <property type="entry name" value="Ribosomal proteins L15p and L18e"/>
    <property type="match status" value="1"/>
</dbReference>
<dbReference type="EMBL" id="AP021858">
    <property type="protein sequence ID" value="BBO22623.1"/>
    <property type="molecule type" value="Genomic_DNA"/>
</dbReference>
<evidence type="ECO:0000313" key="8">
    <source>
        <dbReference type="EMBL" id="BBO22623.1"/>
    </source>
</evidence>
<protein>
    <recommendedName>
        <fullName evidence="4">Large ribosomal subunit protein uL15</fullName>
    </recommendedName>
</protein>
<dbReference type="Pfam" id="PF00828">
    <property type="entry name" value="Ribosomal_L27A"/>
    <property type="match status" value="1"/>
</dbReference>
<organism evidence="8 9">
    <name type="scientific">Candidatus Nitrosymbiomonas proteolyticus</name>
    <dbReference type="NCBI Taxonomy" id="2608984"/>
    <lineage>
        <taxon>Bacteria</taxon>
        <taxon>Bacillati</taxon>
        <taxon>Armatimonadota</taxon>
        <taxon>Armatimonadota incertae sedis</taxon>
        <taxon>Candidatus Nitrosymbiomonas</taxon>
    </lineage>
</organism>